<accession>A0A9N8ZEB3</accession>
<protein>
    <submittedName>
        <fullName evidence="2">3286_t:CDS:1</fullName>
    </submittedName>
</protein>
<evidence type="ECO:0000313" key="2">
    <source>
        <dbReference type="EMBL" id="CAG8487873.1"/>
    </source>
</evidence>
<dbReference type="Proteomes" id="UP000789831">
    <property type="component" value="Unassembled WGS sequence"/>
</dbReference>
<proteinExistence type="predicted"/>
<reference evidence="2" key="1">
    <citation type="submission" date="2021-06" db="EMBL/GenBank/DDBJ databases">
        <authorList>
            <person name="Kallberg Y."/>
            <person name="Tangrot J."/>
            <person name="Rosling A."/>
        </authorList>
    </citation>
    <scope>NUCLEOTIDE SEQUENCE</scope>
    <source>
        <strain evidence="2">MT106</strain>
    </source>
</reference>
<organism evidence="2 3">
    <name type="scientific">Ambispora gerdemannii</name>
    <dbReference type="NCBI Taxonomy" id="144530"/>
    <lineage>
        <taxon>Eukaryota</taxon>
        <taxon>Fungi</taxon>
        <taxon>Fungi incertae sedis</taxon>
        <taxon>Mucoromycota</taxon>
        <taxon>Glomeromycotina</taxon>
        <taxon>Glomeromycetes</taxon>
        <taxon>Archaeosporales</taxon>
        <taxon>Ambisporaceae</taxon>
        <taxon>Ambispora</taxon>
    </lineage>
</organism>
<gene>
    <name evidence="2" type="ORF">AGERDE_LOCUS3589</name>
</gene>
<name>A0A9N8ZEB3_9GLOM</name>
<keyword evidence="3" id="KW-1185">Reference proteome</keyword>
<evidence type="ECO:0000313" key="3">
    <source>
        <dbReference type="Proteomes" id="UP000789831"/>
    </source>
</evidence>
<feature type="compositionally biased region" description="Polar residues" evidence="1">
    <location>
        <begin position="19"/>
        <end position="29"/>
    </location>
</feature>
<sequence>MLWEEKKNNNLKKPKKGIESQNKAGTYQSLAGKNQKGDLFVKFHNKKAMDKQTQRSLCTLLSPDPKTGKGPIALLVDCDPAQIKALH</sequence>
<evidence type="ECO:0000256" key="1">
    <source>
        <dbReference type="SAM" id="MobiDB-lite"/>
    </source>
</evidence>
<feature type="region of interest" description="Disordered" evidence="1">
    <location>
        <begin position="1"/>
        <end position="29"/>
    </location>
</feature>
<dbReference type="AlphaFoldDB" id="A0A9N8ZEB3"/>
<comment type="caution">
    <text evidence="2">The sequence shown here is derived from an EMBL/GenBank/DDBJ whole genome shotgun (WGS) entry which is preliminary data.</text>
</comment>
<dbReference type="EMBL" id="CAJVPL010000363">
    <property type="protein sequence ID" value="CAG8487873.1"/>
    <property type="molecule type" value="Genomic_DNA"/>
</dbReference>